<dbReference type="OrthoDB" id="6500128at2759"/>
<dbReference type="EMBL" id="NCKW01011093">
    <property type="protein sequence ID" value="POM64489.1"/>
    <property type="molecule type" value="Genomic_DNA"/>
</dbReference>
<dbReference type="Proteomes" id="UP000237271">
    <property type="component" value="Unassembled WGS sequence"/>
</dbReference>
<feature type="transmembrane region" description="Helical" evidence="1">
    <location>
        <begin position="52"/>
        <end position="74"/>
    </location>
</feature>
<keyword evidence="1" id="KW-0472">Membrane</keyword>
<sequence length="75" mass="8363">MTKEIGWFDVNEPMQQGSQVAEAKVTMQKVGGVLSSFAMGIASDVIRLLKRWQLVFVSLAFAPFIAFLVLRFALK</sequence>
<comment type="caution">
    <text evidence="2">The sequence shown here is derived from an EMBL/GenBank/DDBJ whole genome shotgun (WGS) entry which is preliminary data.</text>
</comment>
<evidence type="ECO:0000256" key="1">
    <source>
        <dbReference type="SAM" id="Phobius"/>
    </source>
</evidence>
<accession>A0A2P4XG12</accession>
<keyword evidence="2" id="KW-0067">ATP-binding</keyword>
<gene>
    <name evidence="2" type="ORF">PHPALM_19973</name>
</gene>
<protein>
    <submittedName>
        <fullName evidence="2">ATP-binding cassette (ABC) Superfamily</fullName>
    </submittedName>
</protein>
<reference evidence="2 3" key="1">
    <citation type="journal article" date="2017" name="Genome Biol. Evol.">
        <title>Phytophthora megakarya and P. palmivora, closely related causal agents of cacao black pod rot, underwent increases in genome sizes and gene numbers by different mechanisms.</title>
        <authorList>
            <person name="Ali S.S."/>
            <person name="Shao J."/>
            <person name="Lary D.J."/>
            <person name="Kronmiller B."/>
            <person name="Shen D."/>
            <person name="Strem M.D."/>
            <person name="Amoako-Attah I."/>
            <person name="Akrofi A.Y."/>
            <person name="Begoude B.A."/>
            <person name="Ten Hoopen G.M."/>
            <person name="Coulibaly K."/>
            <person name="Kebe B.I."/>
            <person name="Melnick R.L."/>
            <person name="Guiltinan M.J."/>
            <person name="Tyler B.M."/>
            <person name="Meinhardt L.W."/>
            <person name="Bailey B.A."/>
        </authorList>
    </citation>
    <scope>NUCLEOTIDE SEQUENCE [LARGE SCALE GENOMIC DNA]</scope>
    <source>
        <strain evidence="3">sbr112.9</strain>
    </source>
</reference>
<dbReference type="GO" id="GO:0005524">
    <property type="term" value="F:ATP binding"/>
    <property type="evidence" value="ECO:0007669"/>
    <property type="project" value="UniProtKB-KW"/>
</dbReference>
<name>A0A2P4XG12_9STRA</name>
<evidence type="ECO:0000313" key="3">
    <source>
        <dbReference type="Proteomes" id="UP000237271"/>
    </source>
</evidence>
<keyword evidence="1" id="KW-0812">Transmembrane</keyword>
<organism evidence="2 3">
    <name type="scientific">Phytophthora palmivora</name>
    <dbReference type="NCBI Taxonomy" id="4796"/>
    <lineage>
        <taxon>Eukaryota</taxon>
        <taxon>Sar</taxon>
        <taxon>Stramenopiles</taxon>
        <taxon>Oomycota</taxon>
        <taxon>Peronosporomycetes</taxon>
        <taxon>Peronosporales</taxon>
        <taxon>Peronosporaceae</taxon>
        <taxon>Phytophthora</taxon>
    </lineage>
</organism>
<dbReference type="AlphaFoldDB" id="A0A2P4XG12"/>
<keyword evidence="1" id="KW-1133">Transmembrane helix</keyword>
<keyword evidence="3" id="KW-1185">Reference proteome</keyword>
<keyword evidence="2" id="KW-0547">Nucleotide-binding</keyword>
<proteinExistence type="predicted"/>
<evidence type="ECO:0000313" key="2">
    <source>
        <dbReference type="EMBL" id="POM64489.1"/>
    </source>
</evidence>